<dbReference type="EMBL" id="AFAR01000003">
    <property type="protein sequence ID" value="EGF29886.1"/>
    <property type="molecule type" value="Genomic_DNA"/>
</dbReference>
<dbReference type="AlphaFoldDB" id="F2AKA9"/>
<name>F2AKA9_RHOBT</name>
<protein>
    <submittedName>
        <fullName evidence="1">Uncharacterized protein</fullName>
    </submittedName>
</protein>
<dbReference type="Proteomes" id="UP000006222">
    <property type="component" value="Unassembled WGS sequence"/>
</dbReference>
<evidence type="ECO:0000313" key="2">
    <source>
        <dbReference type="Proteomes" id="UP000006222"/>
    </source>
</evidence>
<accession>F2AKA9</accession>
<sequence length="63" mass="6435">MIREALGLEPAQAILGHTKSAMTAYYAKASEAKAIKAARAGASLCAEFLPPTTGNVATDVNGD</sequence>
<comment type="caution">
    <text evidence="1">The sequence shown here is derived from an EMBL/GenBank/DDBJ whole genome shotgun (WGS) entry which is preliminary data.</text>
</comment>
<reference evidence="1 2" key="1">
    <citation type="journal article" date="2013" name="Mar. Genomics">
        <title>Expression of sulfatases in Rhodopirellula baltica and the diversity of sulfatases in the genus Rhodopirellula.</title>
        <authorList>
            <person name="Wegner C.E."/>
            <person name="Richter-Heitmann T."/>
            <person name="Klindworth A."/>
            <person name="Klockow C."/>
            <person name="Richter M."/>
            <person name="Achstetter T."/>
            <person name="Glockner F.O."/>
            <person name="Harder J."/>
        </authorList>
    </citation>
    <scope>NUCLEOTIDE SEQUENCE [LARGE SCALE GENOMIC DNA]</scope>
    <source>
        <strain evidence="1 2">WH47</strain>
    </source>
</reference>
<dbReference type="PATRIC" id="fig|991778.3.peg.82"/>
<organism evidence="1 2">
    <name type="scientific">Rhodopirellula baltica WH47</name>
    <dbReference type="NCBI Taxonomy" id="991778"/>
    <lineage>
        <taxon>Bacteria</taxon>
        <taxon>Pseudomonadati</taxon>
        <taxon>Planctomycetota</taxon>
        <taxon>Planctomycetia</taxon>
        <taxon>Pirellulales</taxon>
        <taxon>Pirellulaceae</taxon>
        <taxon>Rhodopirellula</taxon>
    </lineage>
</organism>
<evidence type="ECO:0000313" key="1">
    <source>
        <dbReference type="EMBL" id="EGF29886.1"/>
    </source>
</evidence>
<gene>
    <name evidence="1" type="ORF">RBWH47_02228</name>
</gene>
<proteinExistence type="predicted"/>